<evidence type="ECO:0000313" key="2">
    <source>
        <dbReference type="Proteomes" id="UP001216139"/>
    </source>
</evidence>
<dbReference type="PANTHER" id="PTHR39550">
    <property type="entry name" value="SLL0658 PROTEIN"/>
    <property type="match status" value="1"/>
</dbReference>
<dbReference type="RefSeq" id="WP_273629575.1">
    <property type="nucleotide sequence ID" value="NZ_CP117167.1"/>
</dbReference>
<protein>
    <submittedName>
        <fullName evidence="1">DUF3368 domain-containing protein</fullName>
    </submittedName>
</protein>
<reference evidence="1 2" key="1">
    <citation type="submission" date="2023-02" db="EMBL/GenBank/DDBJ databases">
        <title>Genome sequence of Mucilaginibacter jinjuensis strain KACC 16571.</title>
        <authorList>
            <person name="Kim S."/>
            <person name="Heo J."/>
            <person name="Kwon S.-W."/>
        </authorList>
    </citation>
    <scope>NUCLEOTIDE SEQUENCE [LARGE SCALE GENOMIC DNA]</scope>
    <source>
        <strain evidence="1 2">KACC 16571</strain>
    </source>
</reference>
<accession>A0ABY7T558</accession>
<organism evidence="1 2">
    <name type="scientific">Mucilaginibacter jinjuensis</name>
    <dbReference type="NCBI Taxonomy" id="1176721"/>
    <lineage>
        <taxon>Bacteria</taxon>
        <taxon>Pseudomonadati</taxon>
        <taxon>Bacteroidota</taxon>
        <taxon>Sphingobacteriia</taxon>
        <taxon>Sphingobacteriales</taxon>
        <taxon>Sphingobacteriaceae</taxon>
        <taxon>Mucilaginibacter</taxon>
    </lineage>
</organism>
<keyword evidence="2" id="KW-1185">Reference proteome</keyword>
<dbReference type="InterPro" id="IPR021799">
    <property type="entry name" value="PIN-like_prokaryotic"/>
</dbReference>
<proteinExistence type="predicted"/>
<sequence>MQDVIIADTSCLILLHKIDELHLLQSLYGQITITSVIAAEYGMHLPEWVTIKNAINVLSPDIISANVDPGEASAINLAIEHKRSLLIIDDLKARKLAQKLNIDYTGTIGILLQAKVEGYVSNIKHILTKIKATNFRISEDLEQKILKLSGETE</sequence>
<name>A0ABY7T558_9SPHI</name>
<dbReference type="Proteomes" id="UP001216139">
    <property type="component" value="Chromosome"/>
</dbReference>
<dbReference type="InterPro" id="IPR029060">
    <property type="entry name" value="PIN-like_dom_sf"/>
</dbReference>
<dbReference type="PANTHER" id="PTHR39550:SF1">
    <property type="entry name" value="SLL0658 PROTEIN"/>
    <property type="match status" value="1"/>
</dbReference>
<dbReference type="EMBL" id="CP117167">
    <property type="protein sequence ID" value="WCT11389.1"/>
    <property type="molecule type" value="Genomic_DNA"/>
</dbReference>
<dbReference type="SUPFAM" id="SSF88723">
    <property type="entry name" value="PIN domain-like"/>
    <property type="match status" value="1"/>
</dbReference>
<dbReference type="Pfam" id="PF11848">
    <property type="entry name" value="DUF3368"/>
    <property type="match status" value="1"/>
</dbReference>
<gene>
    <name evidence="1" type="ORF">PQO05_21860</name>
</gene>
<evidence type="ECO:0000313" key="1">
    <source>
        <dbReference type="EMBL" id="WCT11389.1"/>
    </source>
</evidence>